<dbReference type="Proteomes" id="UP000554482">
    <property type="component" value="Unassembled WGS sequence"/>
</dbReference>
<evidence type="ECO:0000259" key="2">
    <source>
        <dbReference type="Pfam" id="PF01370"/>
    </source>
</evidence>
<reference evidence="3 4" key="1">
    <citation type="submission" date="2020-06" db="EMBL/GenBank/DDBJ databases">
        <title>Transcriptomic and genomic resources for Thalictrum thalictroides and T. hernandezii: Facilitating candidate gene discovery in an emerging model plant lineage.</title>
        <authorList>
            <person name="Arias T."/>
            <person name="Riano-Pachon D.M."/>
            <person name="Di Stilio V.S."/>
        </authorList>
    </citation>
    <scope>NUCLEOTIDE SEQUENCE [LARGE SCALE GENOMIC DNA]</scope>
    <source>
        <strain evidence="4">cv. WT478/WT964</strain>
        <tissue evidence="3">Leaves</tissue>
    </source>
</reference>
<dbReference type="EMBL" id="JABWDY010015916">
    <property type="protein sequence ID" value="KAF5196495.1"/>
    <property type="molecule type" value="Genomic_DNA"/>
</dbReference>
<name>A0A7J6WJ74_THATH</name>
<dbReference type="AlphaFoldDB" id="A0A7J6WJ74"/>
<keyword evidence="1" id="KW-0560">Oxidoreductase</keyword>
<gene>
    <name evidence="3" type="ORF">FRX31_013913</name>
</gene>
<dbReference type="GO" id="GO:0016616">
    <property type="term" value="F:oxidoreductase activity, acting on the CH-OH group of donors, NAD or NADP as acceptor"/>
    <property type="evidence" value="ECO:0007669"/>
    <property type="project" value="TreeGrafter"/>
</dbReference>
<dbReference type="InterPro" id="IPR050425">
    <property type="entry name" value="NAD(P)_dehydrat-like"/>
</dbReference>
<feature type="domain" description="NAD-dependent epimerase/dehydratase" evidence="2">
    <location>
        <begin position="12"/>
        <end position="249"/>
    </location>
</feature>
<sequence length="325" mass="36467">MASNEEGRKEVVCVTGAGGYVASWLVNLLLSKDYIVHGTVRNPGDEKNAHLKKLEKAAENLKLFPADLLNYDSLRKAISGCTGVFHVACPVPSSTVPNPEVDLIEPAVTGTLNVLKACSDERVKRVVVVSSMAAVAMIPKLPKDQVMDETYWSDKEYCRATKNWYCLAKTAAEMEAFEYAKKYELDMVTVCPCLVIGPMLQSTTNASSLVLIKMLKEGLDTMENKVRKIVDVRDVADALLLTYEKPEAKGRYLCVTYMIRARDLVEKLRSMYPNYNYPKSFTEVEDDEKYSTEKLQKLGWNYRPLEESLADSVKSYQELGILSKN</sequence>
<organism evidence="3 4">
    <name type="scientific">Thalictrum thalictroides</name>
    <name type="common">Rue-anemone</name>
    <name type="synonym">Anemone thalictroides</name>
    <dbReference type="NCBI Taxonomy" id="46969"/>
    <lineage>
        <taxon>Eukaryota</taxon>
        <taxon>Viridiplantae</taxon>
        <taxon>Streptophyta</taxon>
        <taxon>Embryophyta</taxon>
        <taxon>Tracheophyta</taxon>
        <taxon>Spermatophyta</taxon>
        <taxon>Magnoliopsida</taxon>
        <taxon>Ranunculales</taxon>
        <taxon>Ranunculaceae</taxon>
        <taxon>Thalictroideae</taxon>
        <taxon>Thalictrum</taxon>
    </lineage>
</organism>
<evidence type="ECO:0000313" key="3">
    <source>
        <dbReference type="EMBL" id="KAF5196495.1"/>
    </source>
</evidence>
<comment type="caution">
    <text evidence="3">The sequence shown here is derived from an EMBL/GenBank/DDBJ whole genome shotgun (WGS) entry which is preliminary data.</text>
</comment>
<dbReference type="PANTHER" id="PTHR10366">
    <property type="entry name" value="NAD DEPENDENT EPIMERASE/DEHYDRATASE"/>
    <property type="match status" value="1"/>
</dbReference>
<dbReference type="Gene3D" id="3.40.50.720">
    <property type="entry name" value="NAD(P)-binding Rossmann-like Domain"/>
    <property type="match status" value="1"/>
</dbReference>
<proteinExistence type="predicted"/>
<dbReference type="PANTHER" id="PTHR10366:SF831">
    <property type="entry name" value="NAD-DEPENDENT EPIMERASE_DEHYDRATASE DOMAIN-CONTAINING PROTEIN"/>
    <property type="match status" value="1"/>
</dbReference>
<dbReference type="FunFam" id="3.40.50.720:FF:000382">
    <property type="entry name" value="NAD(P)-binding Rossmann-fold superfamily protein"/>
    <property type="match status" value="1"/>
</dbReference>
<dbReference type="InterPro" id="IPR001509">
    <property type="entry name" value="Epimerase_deHydtase"/>
</dbReference>
<dbReference type="Pfam" id="PF01370">
    <property type="entry name" value="Epimerase"/>
    <property type="match status" value="1"/>
</dbReference>
<evidence type="ECO:0000313" key="4">
    <source>
        <dbReference type="Proteomes" id="UP000554482"/>
    </source>
</evidence>
<dbReference type="CDD" id="cd08958">
    <property type="entry name" value="FR_SDR_e"/>
    <property type="match status" value="1"/>
</dbReference>
<protein>
    <submittedName>
        <fullName evidence="3">Cinnamoyl-coa reductase</fullName>
    </submittedName>
</protein>
<evidence type="ECO:0000256" key="1">
    <source>
        <dbReference type="ARBA" id="ARBA00023002"/>
    </source>
</evidence>
<accession>A0A7J6WJ74</accession>
<dbReference type="InterPro" id="IPR036291">
    <property type="entry name" value="NAD(P)-bd_dom_sf"/>
</dbReference>
<keyword evidence="4" id="KW-1185">Reference proteome</keyword>
<dbReference type="SUPFAM" id="SSF51735">
    <property type="entry name" value="NAD(P)-binding Rossmann-fold domains"/>
    <property type="match status" value="1"/>
</dbReference>
<dbReference type="OrthoDB" id="2735536at2759"/>